<evidence type="ECO:0000259" key="3">
    <source>
        <dbReference type="Pfam" id="PF22893"/>
    </source>
</evidence>
<name>A0A9P6A7Z3_PLEER</name>
<sequence length="422" mass="47257">MFRSSHLLEALDIRDAELGELIASLPFSGDLHHPSVDAIWVREPAGQDWYSIPLRFCETWTDFAMVIYQHCRNGPEVEYLRQGNWAIVHVEDNHIIDQTNFTSILKSEMRFDIGVIVQLLSAALRTCPQCGHHNKGKATVDGWIRCSYVECNNLFRIIFNPLYESEPELSFQSVSQDGDNSMGISTSASDHTDLEDTSSKNGREHAEPLRTKFHRVLANVPHPPPEVINDPSPSSPHHVQPSHSGPPEMDSPYSTKPLPRMTMQIHLALGYTTTPHLNYDISCHPSTLTPAHSSLSPAILSEVATRPPLPSITLVSQYLPWKLEIKPTIRDFVTVSDVINGMYRALRAAVSKAEYAALPSLAARQQVTDAYSHRCARILDPSAKQVEMQKGLKRIDFFINKNRFIGLSSTSLGPHVWSINVL</sequence>
<feature type="compositionally biased region" description="Basic and acidic residues" evidence="1">
    <location>
        <begin position="190"/>
        <end position="205"/>
    </location>
</feature>
<feature type="compositionally biased region" description="Polar residues" evidence="1">
    <location>
        <begin position="171"/>
        <end position="189"/>
    </location>
</feature>
<feature type="region of interest" description="Disordered" evidence="1">
    <location>
        <begin position="219"/>
        <end position="257"/>
    </location>
</feature>
<reference evidence="4" key="1">
    <citation type="submission" date="2020-11" db="EMBL/GenBank/DDBJ databases">
        <authorList>
            <consortium name="DOE Joint Genome Institute"/>
            <person name="Ahrendt S."/>
            <person name="Riley R."/>
            <person name="Andreopoulos W."/>
            <person name="Labutti K."/>
            <person name="Pangilinan J."/>
            <person name="Ruiz-Duenas F.J."/>
            <person name="Barrasa J.M."/>
            <person name="Sanchez-Garcia M."/>
            <person name="Camarero S."/>
            <person name="Miyauchi S."/>
            <person name="Serrano A."/>
            <person name="Linde D."/>
            <person name="Babiker R."/>
            <person name="Drula E."/>
            <person name="Ayuso-Fernandez I."/>
            <person name="Pacheco R."/>
            <person name="Padilla G."/>
            <person name="Ferreira P."/>
            <person name="Barriuso J."/>
            <person name="Kellner H."/>
            <person name="Castanera R."/>
            <person name="Alfaro M."/>
            <person name="Ramirez L."/>
            <person name="Pisabarro A.G."/>
            <person name="Kuo A."/>
            <person name="Tritt A."/>
            <person name="Lipzen A."/>
            <person name="He G."/>
            <person name="Yan M."/>
            <person name="Ng V."/>
            <person name="Cullen D."/>
            <person name="Martin F."/>
            <person name="Rosso M.-N."/>
            <person name="Henrissat B."/>
            <person name="Hibbett D."/>
            <person name="Martinez A.T."/>
            <person name="Grigoriev I.V."/>
        </authorList>
    </citation>
    <scope>NUCLEOTIDE SEQUENCE</scope>
    <source>
        <strain evidence="4">ATCC 90797</strain>
    </source>
</reference>
<keyword evidence="5" id="KW-1185">Reference proteome</keyword>
<dbReference type="Proteomes" id="UP000807025">
    <property type="component" value="Unassembled WGS sequence"/>
</dbReference>
<dbReference type="OrthoDB" id="3172906at2759"/>
<protein>
    <submittedName>
        <fullName evidence="4">Uncharacterized protein</fullName>
    </submittedName>
</protein>
<feature type="domain" description="DUF6699" evidence="2">
    <location>
        <begin position="277"/>
        <end position="410"/>
    </location>
</feature>
<proteinExistence type="predicted"/>
<accession>A0A9P6A7Z3</accession>
<gene>
    <name evidence="4" type="ORF">BDN71DRAFT_725398</name>
</gene>
<evidence type="ECO:0000259" key="2">
    <source>
        <dbReference type="Pfam" id="PF20415"/>
    </source>
</evidence>
<comment type="caution">
    <text evidence="4">The sequence shown here is derived from an EMBL/GenBank/DDBJ whole genome shotgun (WGS) entry which is preliminary data.</text>
</comment>
<evidence type="ECO:0000313" key="5">
    <source>
        <dbReference type="Proteomes" id="UP000807025"/>
    </source>
</evidence>
<organism evidence="4 5">
    <name type="scientific">Pleurotus eryngii</name>
    <name type="common">Boletus of the steppes</name>
    <dbReference type="NCBI Taxonomy" id="5323"/>
    <lineage>
        <taxon>Eukaryota</taxon>
        <taxon>Fungi</taxon>
        <taxon>Dikarya</taxon>
        <taxon>Basidiomycota</taxon>
        <taxon>Agaricomycotina</taxon>
        <taxon>Agaricomycetes</taxon>
        <taxon>Agaricomycetidae</taxon>
        <taxon>Agaricales</taxon>
        <taxon>Pleurotineae</taxon>
        <taxon>Pleurotaceae</taxon>
        <taxon>Pleurotus</taxon>
    </lineage>
</organism>
<dbReference type="InterPro" id="IPR054464">
    <property type="entry name" value="ULD_fung"/>
</dbReference>
<evidence type="ECO:0000256" key="1">
    <source>
        <dbReference type="SAM" id="MobiDB-lite"/>
    </source>
</evidence>
<feature type="compositionally biased region" description="Low complexity" evidence="1">
    <location>
        <begin position="231"/>
        <end position="247"/>
    </location>
</feature>
<dbReference type="AlphaFoldDB" id="A0A9P6A7Z3"/>
<dbReference type="Pfam" id="PF20415">
    <property type="entry name" value="DUF6699"/>
    <property type="match status" value="1"/>
</dbReference>
<dbReference type="InterPro" id="IPR046522">
    <property type="entry name" value="DUF6699"/>
</dbReference>
<feature type="region of interest" description="Disordered" evidence="1">
    <location>
        <begin position="171"/>
        <end position="205"/>
    </location>
</feature>
<evidence type="ECO:0000313" key="4">
    <source>
        <dbReference type="EMBL" id="KAF9501627.1"/>
    </source>
</evidence>
<dbReference type="EMBL" id="MU154523">
    <property type="protein sequence ID" value="KAF9501627.1"/>
    <property type="molecule type" value="Genomic_DNA"/>
</dbReference>
<dbReference type="Pfam" id="PF22893">
    <property type="entry name" value="ULD_2"/>
    <property type="match status" value="1"/>
</dbReference>
<feature type="domain" description="Ubiquitin-like" evidence="3">
    <location>
        <begin position="37"/>
        <end position="117"/>
    </location>
</feature>